<dbReference type="SUPFAM" id="SSF47384">
    <property type="entry name" value="Homodimeric domain of signal transducing histidine kinase"/>
    <property type="match status" value="1"/>
</dbReference>
<dbReference type="RefSeq" id="WP_243737892.1">
    <property type="nucleotide sequence ID" value="NZ_VNHW01000029.1"/>
</dbReference>
<name>A0A5S5CP63_9ACTN</name>
<dbReference type="InterPro" id="IPR003594">
    <property type="entry name" value="HATPase_dom"/>
</dbReference>
<dbReference type="SUPFAM" id="SSF158472">
    <property type="entry name" value="HAMP domain-like"/>
    <property type="match status" value="1"/>
</dbReference>
<evidence type="ECO:0000256" key="5">
    <source>
        <dbReference type="ARBA" id="ARBA00022679"/>
    </source>
</evidence>
<dbReference type="EC" id="2.7.13.3" evidence="3"/>
<feature type="transmembrane region" description="Helical" evidence="11">
    <location>
        <begin position="161"/>
        <end position="183"/>
    </location>
</feature>
<dbReference type="Pfam" id="PF02518">
    <property type="entry name" value="HATPase_c"/>
    <property type="match status" value="1"/>
</dbReference>
<keyword evidence="9" id="KW-0902">Two-component regulatory system</keyword>
<keyword evidence="6 11" id="KW-0812">Transmembrane</keyword>
<dbReference type="CDD" id="cd06225">
    <property type="entry name" value="HAMP"/>
    <property type="match status" value="1"/>
</dbReference>
<keyword evidence="10 11" id="KW-0472">Membrane</keyword>
<evidence type="ECO:0000256" key="6">
    <source>
        <dbReference type="ARBA" id="ARBA00022692"/>
    </source>
</evidence>
<dbReference type="AlphaFoldDB" id="A0A5S5CP63"/>
<dbReference type="InterPro" id="IPR004358">
    <property type="entry name" value="Sig_transdc_His_kin-like_C"/>
</dbReference>
<keyword evidence="7 14" id="KW-0418">Kinase</keyword>
<proteinExistence type="predicted"/>
<evidence type="ECO:0000256" key="1">
    <source>
        <dbReference type="ARBA" id="ARBA00000085"/>
    </source>
</evidence>
<dbReference type="PANTHER" id="PTHR45436">
    <property type="entry name" value="SENSOR HISTIDINE KINASE YKOH"/>
    <property type="match status" value="1"/>
</dbReference>
<feature type="domain" description="Histidine kinase" evidence="12">
    <location>
        <begin position="245"/>
        <end position="456"/>
    </location>
</feature>
<dbReference type="PRINTS" id="PR00344">
    <property type="entry name" value="BCTRLSENSOR"/>
</dbReference>
<keyword evidence="15" id="KW-1185">Reference proteome</keyword>
<evidence type="ECO:0000259" key="12">
    <source>
        <dbReference type="PROSITE" id="PS50109"/>
    </source>
</evidence>
<dbReference type="Gene3D" id="6.10.340.10">
    <property type="match status" value="1"/>
</dbReference>
<dbReference type="SMART" id="SM00387">
    <property type="entry name" value="HATPase_c"/>
    <property type="match status" value="1"/>
</dbReference>
<dbReference type="InterPro" id="IPR036890">
    <property type="entry name" value="HATPase_C_sf"/>
</dbReference>
<evidence type="ECO:0000313" key="15">
    <source>
        <dbReference type="Proteomes" id="UP000322499"/>
    </source>
</evidence>
<dbReference type="Pfam" id="PF00512">
    <property type="entry name" value="HisKA"/>
    <property type="match status" value="1"/>
</dbReference>
<dbReference type="InterPro" id="IPR036097">
    <property type="entry name" value="HisK_dim/P_sf"/>
</dbReference>
<dbReference type="Pfam" id="PF00672">
    <property type="entry name" value="HAMP"/>
    <property type="match status" value="1"/>
</dbReference>
<evidence type="ECO:0000313" key="14">
    <source>
        <dbReference type="EMBL" id="TYP80647.1"/>
    </source>
</evidence>
<dbReference type="GO" id="GO:0005886">
    <property type="term" value="C:plasma membrane"/>
    <property type="evidence" value="ECO:0007669"/>
    <property type="project" value="UniProtKB-SubCell"/>
</dbReference>
<dbReference type="InterPro" id="IPR005467">
    <property type="entry name" value="His_kinase_dom"/>
</dbReference>
<dbReference type="Proteomes" id="UP000322499">
    <property type="component" value="Unassembled WGS sequence"/>
</dbReference>
<evidence type="ECO:0000256" key="7">
    <source>
        <dbReference type="ARBA" id="ARBA00022777"/>
    </source>
</evidence>
<dbReference type="PANTHER" id="PTHR45436:SF5">
    <property type="entry name" value="SENSOR HISTIDINE KINASE TRCS"/>
    <property type="match status" value="1"/>
</dbReference>
<evidence type="ECO:0000256" key="10">
    <source>
        <dbReference type="ARBA" id="ARBA00023136"/>
    </source>
</evidence>
<organism evidence="14 15">
    <name type="scientific">Blastococcus xanthinilyticus</name>
    <dbReference type="NCBI Taxonomy" id="1564164"/>
    <lineage>
        <taxon>Bacteria</taxon>
        <taxon>Bacillati</taxon>
        <taxon>Actinomycetota</taxon>
        <taxon>Actinomycetes</taxon>
        <taxon>Geodermatophilales</taxon>
        <taxon>Geodermatophilaceae</taxon>
        <taxon>Blastococcus</taxon>
    </lineage>
</organism>
<dbReference type="InterPro" id="IPR003661">
    <property type="entry name" value="HisK_dim/P_dom"/>
</dbReference>
<comment type="catalytic activity">
    <reaction evidence="1">
        <text>ATP + protein L-histidine = ADP + protein N-phospho-L-histidine.</text>
        <dbReference type="EC" id="2.7.13.3"/>
    </reaction>
</comment>
<dbReference type="CDD" id="cd00075">
    <property type="entry name" value="HATPase"/>
    <property type="match status" value="1"/>
</dbReference>
<dbReference type="SMART" id="SM00388">
    <property type="entry name" value="HisKA"/>
    <property type="match status" value="1"/>
</dbReference>
<keyword evidence="4" id="KW-0597">Phosphoprotein</keyword>
<feature type="domain" description="HAMP" evidence="13">
    <location>
        <begin position="185"/>
        <end position="237"/>
    </location>
</feature>
<evidence type="ECO:0000256" key="9">
    <source>
        <dbReference type="ARBA" id="ARBA00023012"/>
    </source>
</evidence>
<dbReference type="InterPro" id="IPR003660">
    <property type="entry name" value="HAMP_dom"/>
</dbReference>
<dbReference type="EMBL" id="VNHW01000029">
    <property type="protein sequence ID" value="TYP80647.1"/>
    <property type="molecule type" value="Genomic_DNA"/>
</dbReference>
<dbReference type="InterPro" id="IPR050428">
    <property type="entry name" value="TCS_sensor_his_kinase"/>
</dbReference>
<evidence type="ECO:0000256" key="4">
    <source>
        <dbReference type="ARBA" id="ARBA00022553"/>
    </source>
</evidence>
<evidence type="ECO:0000256" key="11">
    <source>
        <dbReference type="SAM" id="Phobius"/>
    </source>
</evidence>
<dbReference type="GO" id="GO:0000155">
    <property type="term" value="F:phosphorelay sensor kinase activity"/>
    <property type="evidence" value="ECO:0007669"/>
    <property type="project" value="InterPro"/>
</dbReference>
<dbReference type="Gene3D" id="3.30.565.10">
    <property type="entry name" value="Histidine kinase-like ATPase, C-terminal domain"/>
    <property type="match status" value="1"/>
</dbReference>
<dbReference type="PROSITE" id="PS50885">
    <property type="entry name" value="HAMP"/>
    <property type="match status" value="1"/>
</dbReference>
<feature type="transmembrane region" description="Helical" evidence="11">
    <location>
        <begin position="12"/>
        <end position="37"/>
    </location>
</feature>
<sequence length="457" mass="47670">MSRVPGRRGLRARIVLGFAASTLLVSAVLVTTTWLLARSYVVEQREQALTQQAFADADVLRNRMSTAGADVGRVLGELVPFGDAEVVVRSGEDWFSSSLDVGGRNVPGELQDVVATGAAGAMRVETPDGPQLVVAVPVVSAGIEFYAVSPLDDLERLLRTLALVLGAGACVATLAGAGFGAWASRRAVLPLEQVAGAATRIAGGELSTRLPATDDPDLVGIVAAFNSMVDALSARISRDARFVGDVSHELRSPLTSLTTSVEVLATRRQELPARAQEALALVEGEVTRLRVTLDDLLQLAWFDGAGPLLDAAPVSMGELVREVLEGTGRDVGLLVAEPGDGTTVLGDKSRLERAVRNLLDNADRYGDGPVRVAVHRCEGTVLVTVDDAGPGVPVLDRERIFERFARAPGSARRSVPGAGLGLAIVAETTAQHGGTAECADSPAGGARFVLSLPAARS</sequence>
<comment type="caution">
    <text evidence="14">The sequence shown here is derived from an EMBL/GenBank/DDBJ whole genome shotgun (WGS) entry which is preliminary data.</text>
</comment>
<dbReference type="SUPFAM" id="SSF55874">
    <property type="entry name" value="ATPase domain of HSP90 chaperone/DNA topoisomerase II/histidine kinase"/>
    <property type="match status" value="1"/>
</dbReference>
<evidence type="ECO:0000256" key="3">
    <source>
        <dbReference type="ARBA" id="ARBA00012438"/>
    </source>
</evidence>
<keyword evidence="5" id="KW-0808">Transferase</keyword>
<keyword evidence="8 11" id="KW-1133">Transmembrane helix</keyword>
<reference evidence="14 15" key="1">
    <citation type="submission" date="2019-07" db="EMBL/GenBank/DDBJ databases">
        <title>Genomic Encyclopedia of Archaeal and Bacterial Type Strains, Phase II (KMG-II): from individual species to whole genera.</title>
        <authorList>
            <person name="Goeker M."/>
        </authorList>
    </citation>
    <scope>NUCLEOTIDE SEQUENCE [LARGE SCALE GENOMIC DNA]</scope>
    <source>
        <strain evidence="14 15">DSM 46842</strain>
    </source>
</reference>
<comment type="subcellular location">
    <subcellularLocation>
        <location evidence="2">Cell membrane</location>
    </subcellularLocation>
</comment>
<evidence type="ECO:0000259" key="13">
    <source>
        <dbReference type="PROSITE" id="PS50885"/>
    </source>
</evidence>
<dbReference type="Gene3D" id="1.10.287.130">
    <property type="match status" value="1"/>
</dbReference>
<dbReference type="PROSITE" id="PS50109">
    <property type="entry name" value="HIS_KIN"/>
    <property type="match status" value="1"/>
</dbReference>
<protein>
    <recommendedName>
        <fullName evidence="3">histidine kinase</fullName>
        <ecNumber evidence="3">2.7.13.3</ecNumber>
    </recommendedName>
</protein>
<gene>
    <name evidence="14" type="ORF">BD833_12914</name>
</gene>
<evidence type="ECO:0000256" key="8">
    <source>
        <dbReference type="ARBA" id="ARBA00022989"/>
    </source>
</evidence>
<accession>A0A5S5CP63</accession>
<dbReference type="SMART" id="SM00304">
    <property type="entry name" value="HAMP"/>
    <property type="match status" value="1"/>
</dbReference>
<evidence type="ECO:0000256" key="2">
    <source>
        <dbReference type="ARBA" id="ARBA00004236"/>
    </source>
</evidence>
<dbReference type="CDD" id="cd00082">
    <property type="entry name" value="HisKA"/>
    <property type="match status" value="1"/>
</dbReference>